<evidence type="ECO:0000313" key="2">
    <source>
        <dbReference type="Proteomes" id="UP000706172"/>
    </source>
</evidence>
<proteinExistence type="predicted"/>
<dbReference type="Pfam" id="PF01715">
    <property type="entry name" value="IPPT"/>
    <property type="match status" value="1"/>
</dbReference>
<protein>
    <submittedName>
        <fullName evidence="1">tRNA (Adenosine(37)-N6)-dimethylallyltransferase MiaA</fullName>
    </submittedName>
</protein>
<evidence type="ECO:0000313" key="1">
    <source>
        <dbReference type="EMBL" id="MBG0779575.1"/>
    </source>
</evidence>
<feature type="non-terminal residue" evidence="1">
    <location>
        <position position="1"/>
    </location>
</feature>
<name>A0A931CVA4_9BACT</name>
<dbReference type="AlphaFoldDB" id="A0A931CVA4"/>
<reference evidence="1" key="1">
    <citation type="submission" date="2020-07" db="EMBL/GenBank/DDBJ databases">
        <title>Severe corrosion of carbon steel in oil field produced water can be linked to methanogenic archaea containing a special type of NiFe hydrogenase.</title>
        <authorList>
            <person name="Lahme S."/>
            <person name="Mand J."/>
            <person name="Longwell J."/>
            <person name="Smith R."/>
            <person name="Enning D."/>
        </authorList>
    </citation>
    <scope>NUCLEOTIDE SEQUENCE</scope>
    <source>
        <strain evidence="1">MIC098Bin6</strain>
    </source>
</reference>
<gene>
    <name evidence="1" type="ORF">H0S81_06575</name>
</gene>
<dbReference type="InterPro" id="IPR027417">
    <property type="entry name" value="P-loop_NTPase"/>
</dbReference>
<dbReference type="Proteomes" id="UP000706172">
    <property type="component" value="Unassembled WGS sequence"/>
</dbReference>
<sequence length="79" mass="9298">EKGYDLNLKSMQSIGYRHMGKVINHEMDIETAVSLLKRDTRRYAKRQFTWFKKEPGIVWIEPSQKDRAVALVKDFLTSP</sequence>
<comment type="caution">
    <text evidence="1">The sequence shown here is derived from an EMBL/GenBank/DDBJ whole genome shotgun (WGS) entry which is preliminary data.</text>
</comment>
<dbReference type="Gene3D" id="3.40.50.300">
    <property type="entry name" value="P-loop containing nucleotide triphosphate hydrolases"/>
    <property type="match status" value="1"/>
</dbReference>
<organism evidence="1 2">
    <name type="scientific">Desulfotignum balticum</name>
    <dbReference type="NCBI Taxonomy" id="115781"/>
    <lineage>
        <taxon>Bacteria</taxon>
        <taxon>Pseudomonadati</taxon>
        <taxon>Thermodesulfobacteriota</taxon>
        <taxon>Desulfobacteria</taxon>
        <taxon>Desulfobacterales</taxon>
        <taxon>Desulfobacteraceae</taxon>
        <taxon>Desulfotignum</taxon>
    </lineage>
</organism>
<accession>A0A931CVA4</accession>
<dbReference type="EMBL" id="JACCQK010000365">
    <property type="protein sequence ID" value="MBG0779575.1"/>
    <property type="molecule type" value="Genomic_DNA"/>
</dbReference>